<keyword evidence="12" id="KW-1185">Reference proteome</keyword>
<name>A0A3P3VZC9_9FLAO</name>
<evidence type="ECO:0000313" key="11">
    <source>
        <dbReference type="EMBL" id="RRJ88070.1"/>
    </source>
</evidence>
<dbReference type="InterPro" id="IPR005170">
    <property type="entry name" value="Transptr-assoc_dom"/>
</dbReference>
<evidence type="ECO:0000256" key="4">
    <source>
        <dbReference type="ARBA" id="ARBA00022737"/>
    </source>
</evidence>
<evidence type="ECO:0000256" key="5">
    <source>
        <dbReference type="ARBA" id="ARBA00022989"/>
    </source>
</evidence>
<dbReference type="InterPro" id="IPR051676">
    <property type="entry name" value="UPF0053_domain"/>
</dbReference>
<dbReference type="SUPFAM" id="SSF54631">
    <property type="entry name" value="CBS-domain pair"/>
    <property type="match status" value="1"/>
</dbReference>
<feature type="domain" description="CBS" evidence="10">
    <location>
        <begin position="276"/>
        <end position="330"/>
    </location>
</feature>
<feature type="domain" description="CBS" evidence="10">
    <location>
        <begin position="214"/>
        <end position="273"/>
    </location>
</feature>
<evidence type="ECO:0000256" key="6">
    <source>
        <dbReference type="ARBA" id="ARBA00023122"/>
    </source>
</evidence>
<feature type="transmembrane region" description="Helical" evidence="9">
    <location>
        <begin position="89"/>
        <end position="109"/>
    </location>
</feature>
<keyword evidence="7 9" id="KW-0472">Membrane</keyword>
<feature type="transmembrane region" description="Helical" evidence="9">
    <location>
        <begin position="54"/>
        <end position="77"/>
    </location>
</feature>
<dbReference type="Pfam" id="PF01595">
    <property type="entry name" value="CNNM"/>
    <property type="match status" value="1"/>
</dbReference>
<dbReference type="CDD" id="cd04590">
    <property type="entry name" value="CBS_pair_CorC_HlyC_assoc"/>
    <property type="match status" value="1"/>
</dbReference>
<dbReference type="AlphaFoldDB" id="A0A3P3VZC9"/>
<keyword evidence="2" id="KW-1003">Cell membrane</keyword>
<reference evidence="11 12" key="1">
    <citation type="submission" date="2018-11" db="EMBL/GenBank/DDBJ databases">
        <title>Flavobacterium sp. nov., YIM 102701-2 draft genome.</title>
        <authorList>
            <person name="Li G."/>
            <person name="Jiang Y."/>
        </authorList>
    </citation>
    <scope>NUCLEOTIDE SEQUENCE [LARGE SCALE GENOMIC DNA]</scope>
    <source>
        <strain evidence="11 12">YIM 102701-2</strain>
    </source>
</reference>
<comment type="subcellular location">
    <subcellularLocation>
        <location evidence="1">Cell membrane</location>
        <topology evidence="1">Multi-pass membrane protein</topology>
    </subcellularLocation>
</comment>
<gene>
    <name evidence="11" type="ORF">EG240_14125</name>
</gene>
<evidence type="ECO:0000256" key="8">
    <source>
        <dbReference type="PROSITE-ProRule" id="PRU00703"/>
    </source>
</evidence>
<proteinExistence type="predicted"/>
<evidence type="ECO:0000313" key="12">
    <source>
        <dbReference type="Proteomes" id="UP000275719"/>
    </source>
</evidence>
<dbReference type="GO" id="GO:0050660">
    <property type="term" value="F:flavin adenine dinucleotide binding"/>
    <property type="evidence" value="ECO:0007669"/>
    <property type="project" value="InterPro"/>
</dbReference>
<dbReference type="RefSeq" id="WP_125020002.1">
    <property type="nucleotide sequence ID" value="NZ_RQVQ01000044.1"/>
</dbReference>
<sequence>MEIFSITICLLFIAFFSSLIVAYTYSNKIFLNLESKKENITSYTLKILSENPRLYISTLKAGNTIALVIFSFYYISYTESSLNVIQSDSNLVFTALIYISIAILLVYIFSKFIPQTFIKPYANQVILNSNLPIRIIIKLFSPITNPLLKLSDWFLRKIMNLTQDKENQLLSISELGSYITKQIETSEDNEKLDTELQILKNALSFTDVLVKKAMVQKIQIETVNVNDSLENIINKFIETGYSRLLVYEDNEDNIIGYIHIFEILENPKSTKSIVYPIETVSENSLIKDLFKRLSIKRKSIAKVLNDKGEFTGIITMEDIIEELFGEIDDEHDANIQIVEKEIAPNKFVISTRLDVEYLNKKFNFGLTESDDYKNLEQYILYHHKQIPAKGDVITIEKNQFKILSLTDKKIEIVEIIKN</sequence>
<dbReference type="InterPro" id="IPR046342">
    <property type="entry name" value="CBS_dom_sf"/>
</dbReference>
<dbReference type="Pfam" id="PF03471">
    <property type="entry name" value="CorC_HlyC"/>
    <property type="match status" value="1"/>
</dbReference>
<evidence type="ECO:0000256" key="2">
    <source>
        <dbReference type="ARBA" id="ARBA00022475"/>
    </source>
</evidence>
<dbReference type="PANTHER" id="PTHR43099">
    <property type="entry name" value="UPF0053 PROTEIN YRKA"/>
    <property type="match status" value="1"/>
</dbReference>
<accession>A0A3P3VZC9</accession>
<evidence type="ECO:0000256" key="3">
    <source>
        <dbReference type="ARBA" id="ARBA00022692"/>
    </source>
</evidence>
<dbReference type="GO" id="GO:0005886">
    <property type="term" value="C:plasma membrane"/>
    <property type="evidence" value="ECO:0007669"/>
    <property type="project" value="UniProtKB-SubCell"/>
</dbReference>
<evidence type="ECO:0000259" key="10">
    <source>
        <dbReference type="PROSITE" id="PS51371"/>
    </source>
</evidence>
<dbReference type="PANTHER" id="PTHR43099:SF5">
    <property type="entry name" value="HLYC_CORC FAMILY TRANSPORTER"/>
    <property type="match status" value="1"/>
</dbReference>
<dbReference type="SMART" id="SM01091">
    <property type="entry name" value="CorC_HlyC"/>
    <property type="match status" value="1"/>
</dbReference>
<dbReference type="InterPro" id="IPR016169">
    <property type="entry name" value="FAD-bd_PCMH_sub2"/>
</dbReference>
<keyword evidence="3 9" id="KW-0812">Transmembrane</keyword>
<keyword evidence="6 8" id="KW-0129">CBS domain</keyword>
<dbReference type="Proteomes" id="UP000275719">
    <property type="component" value="Unassembled WGS sequence"/>
</dbReference>
<dbReference type="InterPro" id="IPR044751">
    <property type="entry name" value="Ion_transp-like_CBS"/>
</dbReference>
<evidence type="ECO:0000256" key="7">
    <source>
        <dbReference type="ARBA" id="ARBA00023136"/>
    </source>
</evidence>
<evidence type="ECO:0000256" key="9">
    <source>
        <dbReference type="SAM" id="Phobius"/>
    </source>
</evidence>
<dbReference type="InterPro" id="IPR000644">
    <property type="entry name" value="CBS_dom"/>
</dbReference>
<keyword evidence="5 9" id="KW-1133">Transmembrane helix</keyword>
<protein>
    <submittedName>
        <fullName evidence="11">HlyC/CorC family transporter</fullName>
    </submittedName>
</protein>
<dbReference type="SUPFAM" id="SSF56176">
    <property type="entry name" value="FAD-binding/transporter-associated domain-like"/>
    <property type="match status" value="1"/>
</dbReference>
<dbReference type="OrthoDB" id="9798188at2"/>
<comment type="caution">
    <text evidence="11">The sequence shown here is derived from an EMBL/GenBank/DDBJ whole genome shotgun (WGS) entry which is preliminary data.</text>
</comment>
<keyword evidence="4" id="KW-0677">Repeat</keyword>
<dbReference type="InterPro" id="IPR002550">
    <property type="entry name" value="CNNM"/>
</dbReference>
<dbReference type="InterPro" id="IPR036318">
    <property type="entry name" value="FAD-bd_PCMH-like_sf"/>
</dbReference>
<dbReference type="SMART" id="SM00116">
    <property type="entry name" value="CBS"/>
    <property type="match status" value="2"/>
</dbReference>
<organism evidence="11 12">
    <name type="scientific">Paenimyroides tangerinum</name>
    <dbReference type="NCBI Taxonomy" id="2488728"/>
    <lineage>
        <taxon>Bacteria</taxon>
        <taxon>Pseudomonadati</taxon>
        <taxon>Bacteroidota</taxon>
        <taxon>Flavobacteriia</taxon>
        <taxon>Flavobacteriales</taxon>
        <taxon>Flavobacteriaceae</taxon>
        <taxon>Paenimyroides</taxon>
    </lineage>
</organism>
<evidence type="ECO:0000256" key="1">
    <source>
        <dbReference type="ARBA" id="ARBA00004651"/>
    </source>
</evidence>
<dbReference type="Gene3D" id="3.10.580.10">
    <property type="entry name" value="CBS-domain"/>
    <property type="match status" value="1"/>
</dbReference>
<dbReference type="Pfam" id="PF00571">
    <property type="entry name" value="CBS"/>
    <property type="match status" value="2"/>
</dbReference>
<dbReference type="Gene3D" id="3.30.465.10">
    <property type="match status" value="1"/>
</dbReference>
<dbReference type="EMBL" id="RQVQ01000044">
    <property type="protein sequence ID" value="RRJ88070.1"/>
    <property type="molecule type" value="Genomic_DNA"/>
</dbReference>
<dbReference type="PROSITE" id="PS51371">
    <property type="entry name" value="CBS"/>
    <property type="match status" value="2"/>
</dbReference>